<dbReference type="STRING" id="230819.A0A5C3KQJ9"/>
<organism evidence="14 15">
    <name type="scientific">Coprinopsis marcescibilis</name>
    <name type="common">Agaric fungus</name>
    <name type="synonym">Psathyrella marcescibilis</name>
    <dbReference type="NCBI Taxonomy" id="230819"/>
    <lineage>
        <taxon>Eukaryota</taxon>
        <taxon>Fungi</taxon>
        <taxon>Dikarya</taxon>
        <taxon>Basidiomycota</taxon>
        <taxon>Agaricomycotina</taxon>
        <taxon>Agaricomycetes</taxon>
        <taxon>Agaricomycetidae</taxon>
        <taxon>Agaricales</taxon>
        <taxon>Agaricineae</taxon>
        <taxon>Psathyrellaceae</taxon>
        <taxon>Coprinopsis</taxon>
    </lineage>
</organism>
<evidence type="ECO:0000256" key="3">
    <source>
        <dbReference type="ARBA" id="ARBA00004721"/>
    </source>
</evidence>
<dbReference type="GO" id="GO:0004497">
    <property type="term" value="F:monooxygenase activity"/>
    <property type="evidence" value="ECO:0007669"/>
    <property type="project" value="UniProtKB-KW"/>
</dbReference>
<reference evidence="14 15" key="1">
    <citation type="journal article" date="2019" name="Nat. Ecol. Evol.">
        <title>Megaphylogeny resolves global patterns of mushroom evolution.</title>
        <authorList>
            <person name="Varga T."/>
            <person name="Krizsan K."/>
            <person name="Foldi C."/>
            <person name="Dima B."/>
            <person name="Sanchez-Garcia M."/>
            <person name="Sanchez-Ramirez S."/>
            <person name="Szollosi G.J."/>
            <person name="Szarkandi J.G."/>
            <person name="Papp V."/>
            <person name="Albert L."/>
            <person name="Andreopoulos W."/>
            <person name="Angelini C."/>
            <person name="Antonin V."/>
            <person name="Barry K.W."/>
            <person name="Bougher N.L."/>
            <person name="Buchanan P."/>
            <person name="Buyck B."/>
            <person name="Bense V."/>
            <person name="Catcheside P."/>
            <person name="Chovatia M."/>
            <person name="Cooper J."/>
            <person name="Damon W."/>
            <person name="Desjardin D."/>
            <person name="Finy P."/>
            <person name="Geml J."/>
            <person name="Haridas S."/>
            <person name="Hughes K."/>
            <person name="Justo A."/>
            <person name="Karasinski D."/>
            <person name="Kautmanova I."/>
            <person name="Kiss B."/>
            <person name="Kocsube S."/>
            <person name="Kotiranta H."/>
            <person name="LaButti K.M."/>
            <person name="Lechner B.E."/>
            <person name="Liimatainen K."/>
            <person name="Lipzen A."/>
            <person name="Lukacs Z."/>
            <person name="Mihaltcheva S."/>
            <person name="Morgado L.N."/>
            <person name="Niskanen T."/>
            <person name="Noordeloos M.E."/>
            <person name="Ohm R.A."/>
            <person name="Ortiz-Santana B."/>
            <person name="Ovrebo C."/>
            <person name="Racz N."/>
            <person name="Riley R."/>
            <person name="Savchenko A."/>
            <person name="Shiryaev A."/>
            <person name="Soop K."/>
            <person name="Spirin V."/>
            <person name="Szebenyi C."/>
            <person name="Tomsovsky M."/>
            <person name="Tulloss R.E."/>
            <person name="Uehling J."/>
            <person name="Grigoriev I.V."/>
            <person name="Vagvolgyi C."/>
            <person name="Papp T."/>
            <person name="Martin F.M."/>
            <person name="Miettinen O."/>
            <person name="Hibbett D.S."/>
            <person name="Nagy L.G."/>
        </authorList>
    </citation>
    <scope>NUCLEOTIDE SEQUENCE [LARGE SCALE GENOMIC DNA]</scope>
    <source>
        <strain evidence="14 15">CBS 121175</strain>
    </source>
</reference>
<evidence type="ECO:0000256" key="11">
    <source>
        <dbReference type="ARBA" id="ARBA00023033"/>
    </source>
</evidence>
<comment type="similarity">
    <text evidence="4">Belongs to the cytochrome P450 family.</text>
</comment>
<dbReference type="GO" id="GO:0016705">
    <property type="term" value="F:oxidoreductase activity, acting on paired donors, with incorporation or reduction of molecular oxygen"/>
    <property type="evidence" value="ECO:0007669"/>
    <property type="project" value="InterPro"/>
</dbReference>
<keyword evidence="12" id="KW-0472">Membrane</keyword>
<evidence type="ECO:0000313" key="15">
    <source>
        <dbReference type="Proteomes" id="UP000307440"/>
    </source>
</evidence>
<keyword evidence="10 13" id="KW-0408">Iron</keyword>
<dbReference type="SUPFAM" id="SSF48264">
    <property type="entry name" value="Cytochrome P450"/>
    <property type="match status" value="1"/>
</dbReference>
<evidence type="ECO:0000256" key="2">
    <source>
        <dbReference type="ARBA" id="ARBA00004370"/>
    </source>
</evidence>
<evidence type="ECO:0000256" key="1">
    <source>
        <dbReference type="ARBA" id="ARBA00001971"/>
    </source>
</evidence>
<evidence type="ECO:0000256" key="12">
    <source>
        <dbReference type="ARBA" id="ARBA00023136"/>
    </source>
</evidence>
<dbReference type="EMBL" id="ML210235">
    <property type="protein sequence ID" value="TFK22664.1"/>
    <property type="molecule type" value="Genomic_DNA"/>
</dbReference>
<evidence type="ECO:0000256" key="8">
    <source>
        <dbReference type="ARBA" id="ARBA00022989"/>
    </source>
</evidence>
<comment type="cofactor">
    <cofactor evidence="1 13">
        <name>heme</name>
        <dbReference type="ChEBI" id="CHEBI:30413"/>
    </cofactor>
</comment>
<evidence type="ECO:0000256" key="4">
    <source>
        <dbReference type="ARBA" id="ARBA00010617"/>
    </source>
</evidence>
<evidence type="ECO:0000256" key="5">
    <source>
        <dbReference type="ARBA" id="ARBA00022617"/>
    </source>
</evidence>
<evidence type="ECO:0000256" key="10">
    <source>
        <dbReference type="ARBA" id="ARBA00023004"/>
    </source>
</evidence>
<dbReference type="Gene3D" id="1.10.630.10">
    <property type="entry name" value="Cytochrome P450"/>
    <property type="match status" value="1"/>
</dbReference>
<dbReference type="InterPro" id="IPR001128">
    <property type="entry name" value="Cyt_P450"/>
</dbReference>
<proteinExistence type="inferred from homology"/>
<dbReference type="InterPro" id="IPR050121">
    <property type="entry name" value="Cytochrome_P450_monoxygenase"/>
</dbReference>
<dbReference type="PRINTS" id="PR00385">
    <property type="entry name" value="P450"/>
</dbReference>
<keyword evidence="8" id="KW-1133">Transmembrane helix</keyword>
<feature type="binding site" description="axial binding residue" evidence="13">
    <location>
        <position position="479"/>
    </location>
    <ligand>
        <name>heme</name>
        <dbReference type="ChEBI" id="CHEBI:30413"/>
    </ligand>
    <ligandPart>
        <name>Fe</name>
        <dbReference type="ChEBI" id="CHEBI:18248"/>
    </ligandPart>
</feature>
<keyword evidence="11" id="KW-0503">Monooxygenase</keyword>
<keyword evidence="15" id="KW-1185">Reference proteome</keyword>
<dbReference type="InterPro" id="IPR002403">
    <property type="entry name" value="Cyt_P450_E_grp-IV"/>
</dbReference>
<dbReference type="Proteomes" id="UP000307440">
    <property type="component" value="Unassembled WGS sequence"/>
</dbReference>
<keyword evidence="5 13" id="KW-0349">Heme</keyword>
<evidence type="ECO:0000256" key="9">
    <source>
        <dbReference type="ARBA" id="ARBA00023002"/>
    </source>
</evidence>
<dbReference type="PANTHER" id="PTHR24305">
    <property type="entry name" value="CYTOCHROME P450"/>
    <property type="match status" value="1"/>
</dbReference>
<dbReference type="GO" id="GO:0005506">
    <property type="term" value="F:iron ion binding"/>
    <property type="evidence" value="ECO:0007669"/>
    <property type="project" value="InterPro"/>
</dbReference>
<accession>A0A5C3KQJ9</accession>
<comment type="pathway">
    <text evidence="3">Secondary metabolite biosynthesis; terpenoid biosynthesis.</text>
</comment>
<evidence type="ECO:0000313" key="14">
    <source>
        <dbReference type="EMBL" id="TFK22664.1"/>
    </source>
</evidence>
<comment type="subcellular location">
    <subcellularLocation>
        <location evidence="2">Membrane</location>
    </subcellularLocation>
</comment>
<name>A0A5C3KQJ9_COPMA</name>
<keyword evidence="6" id="KW-0812">Transmembrane</keyword>
<evidence type="ECO:0000256" key="13">
    <source>
        <dbReference type="PIRSR" id="PIRSR602403-1"/>
    </source>
</evidence>
<dbReference type="OrthoDB" id="1470350at2759"/>
<keyword evidence="7 13" id="KW-0479">Metal-binding</keyword>
<dbReference type="GO" id="GO:0020037">
    <property type="term" value="F:heme binding"/>
    <property type="evidence" value="ECO:0007669"/>
    <property type="project" value="InterPro"/>
</dbReference>
<evidence type="ECO:0000256" key="7">
    <source>
        <dbReference type="ARBA" id="ARBA00022723"/>
    </source>
</evidence>
<dbReference type="AlphaFoldDB" id="A0A5C3KQJ9"/>
<dbReference type="Pfam" id="PF00067">
    <property type="entry name" value="p450"/>
    <property type="match status" value="1"/>
</dbReference>
<gene>
    <name evidence="14" type="ORF">FA15DRAFT_671279</name>
</gene>
<dbReference type="PRINTS" id="PR00465">
    <property type="entry name" value="EP450IV"/>
</dbReference>
<dbReference type="CDD" id="cd11069">
    <property type="entry name" value="CYP_FUM15-like"/>
    <property type="match status" value="1"/>
</dbReference>
<keyword evidence="9" id="KW-0560">Oxidoreductase</keyword>
<evidence type="ECO:0000256" key="6">
    <source>
        <dbReference type="ARBA" id="ARBA00022692"/>
    </source>
</evidence>
<sequence>MATYLQFLTSLFATFGTYGLYRILSFFYQEWTSPLKVLPGPPSQSWLFGNFKTASAALWEMPGPIHEQWVKEYGNTIVYKGILGMNRLYTTDLKALNHIIMNSNTYQKPEMVQYITKRLIGDGLVVVEGEEHKKQRRVMNPAFGPAQIRELTETFVEKSVELRDIWLAQSENAGGSFKVNAIPYFNQLTLDVIGLAGFNYQFHSLTTEAEDNELNNAFTKLFQANGLFSMETLVKALIPITRGIPTPYDKQTKDTKKTMDRIGMELLQKSKAELNEKHAVVERDSVTGKHLLTLLLRANMASDLPHNQRMTDQEVADQVPTFLSAGHETTSTSTSWVLYDLCTAPEVQTKLREELLTIGTDNPTMDELSALPYLDCVVREALRLHAPLASAMRVAVQDDLIPLGTPFTDSKGKLHDVIKVKKGQNVIIPIAAINRDTSLWGDDAHEFRPQRWKELPEAVSGIPGAWSNMLTFLGGPRACIGWRFSIIETKAIIFSILRAFEIQLAVPKDDIIGGPSIISRPVLRTDPKVGMLPLFLKPVSKL</sequence>
<dbReference type="InterPro" id="IPR036396">
    <property type="entry name" value="Cyt_P450_sf"/>
</dbReference>
<protein>
    <submittedName>
        <fullName evidence="14">Cytochrome P450</fullName>
    </submittedName>
</protein>
<dbReference type="GO" id="GO:0016020">
    <property type="term" value="C:membrane"/>
    <property type="evidence" value="ECO:0007669"/>
    <property type="project" value="UniProtKB-SubCell"/>
</dbReference>
<dbReference type="PANTHER" id="PTHR24305:SF166">
    <property type="entry name" value="CYTOCHROME P450 12A4, MITOCHONDRIAL-RELATED"/>
    <property type="match status" value="1"/>
</dbReference>